<feature type="domain" description="RagB/SusD" evidence="6">
    <location>
        <begin position="369"/>
        <end position="651"/>
    </location>
</feature>
<dbReference type="InterPro" id="IPR033985">
    <property type="entry name" value="SusD-like_N"/>
</dbReference>
<comment type="caution">
    <text evidence="8">The sequence shown here is derived from an EMBL/GenBank/DDBJ whole genome shotgun (WGS) entry which is preliminary data.</text>
</comment>
<evidence type="ECO:0000313" key="8">
    <source>
        <dbReference type="EMBL" id="MRX48493.1"/>
    </source>
</evidence>
<organism evidence="8 9">
    <name type="scientific">Pedobacter puniceum</name>
    <dbReference type="NCBI Taxonomy" id="2666136"/>
    <lineage>
        <taxon>Bacteria</taxon>
        <taxon>Pseudomonadati</taxon>
        <taxon>Bacteroidota</taxon>
        <taxon>Sphingobacteriia</taxon>
        <taxon>Sphingobacteriales</taxon>
        <taxon>Sphingobacteriaceae</taxon>
        <taxon>Pedobacter</taxon>
    </lineage>
</organism>
<dbReference type="SUPFAM" id="SSF48452">
    <property type="entry name" value="TPR-like"/>
    <property type="match status" value="1"/>
</dbReference>
<sequence length="651" mass="72722">MKIIRNTIIGFAGALLALSTSCQKYLEQPSDSFITVDSVFNNPDNAMRSLFNVYATCVVDGFITGSGGTGRSDAGTNDGLLLAASDEGDQIGTASVANTFTQGSWGPNNQNEFNLGRVTLGIRNACIFLDNVDKVPFINGTQFNWTPQLKAQTIAEAKVLRAMMHYEMMIRYGGIPITDRTPEIVIVEENGIKKAVVIPDARRRPLQEVIDFIVRSCDEAVPDLPNTYPSADLGRITKGAALSLKAVTLLHAASPLYSSDTPPVDFGANNNLLVLGGNPSDVENRWRAAAVANKEVIDWAAANGKELLDDASLGKRESYNYATGRVLDPINKEIIHFDFSRSTLPAGNNLIRWGCPIYFSWGNTVMALPMNFITKTYRDVNGNDIVLPTEGSFTQFKNIMRRVEPRFHATAWAPGFQYTYTGLMNTQGGNDTAKFLIRRGGPTGAFEAMGAGPQLLVNGVPNGIHHKKFINLVSGINGTIDAYWPIFRLAEFYLNYAEALNEFQPTNPDIITYLNLIRRRGGLPDLAPGNATYDQNFGNKERMREVIRRERAVELYGEEHRFFDVRRWKIAEQDGVMKGEFFSFFLFERNASDRYINPSPTMTQAQRIANDNRLNYRIVRYETRIFEPKHYFYPFPVAEVNKGFLVQNPGW</sequence>
<feature type="domain" description="SusD-like N-terminal" evidence="7">
    <location>
        <begin position="120"/>
        <end position="244"/>
    </location>
</feature>
<evidence type="ECO:0000256" key="2">
    <source>
        <dbReference type="ARBA" id="ARBA00006275"/>
    </source>
</evidence>
<name>A0A7K0FRV6_9SPHI</name>
<reference evidence="8 9" key="1">
    <citation type="submission" date="2019-11" db="EMBL/GenBank/DDBJ databases">
        <authorList>
            <person name="Cheng Q."/>
            <person name="Yang Z."/>
        </authorList>
    </citation>
    <scope>NUCLEOTIDE SEQUENCE [LARGE SCALE GENOMIC DNA]</scope>
    <source>
        <strain evidence="8 9">HX-22-1</strain>
    </source>
</reference>
<evidence type="ECO:0000259" key="7">
    <source>
        <dbReference type="Pfam" id="PF14322"/>
    </source>
</evidence>
<evidence type="ECO:0000259" key="6">
    <source>
        <dbReference type="Pfam" id="PF07980"/>
    </source>
</evidence>
<keyword evidence="9" id="KW-1185">Reference proteome</keyword>
<keyword evidence="3" id="KW-0732">Signal</keyword>
<accession>A0A7K0FRV6</accession>
<keyword evidence="4" id="KW-0472">Membrane</keyword>
<dbReference type="Proteomes" id="UP000462931">
    <property type="component" value="Unassembled WGS sequence"/>
</dbReference>
<proteinExistence type="inferred from homology"/>
<evidence type="ECO:0000256" key="3">
    <source>
        <dbReference type="ARBA" id="ARBA00022729"/>
    </source>
</evidence>
<dbReference type="Gene3D" id="1.25.40.390">
    <property type="match status" value="1"/>
</dbReference>
<dbReference type="AlphaFoldDB" id="A0A7K0FRV6"/>
<evidence type="ECO:0000256" key="4">
    <source>
        <dbReference type="ARBA" id="ARBA00023136"/>
    </source>
</evidence>
<evidence type="ECO:0000256" key="1">
    <source>
        <dbReference type="ARBA" id="ARBA00004442"/>
    </source>
</evidence>
<dbReference type="InterPro" id="IPR011990">
    <property type="entry name" value="TPR-like_helical_dom_sf"/>
</dbReference>
<dbReference type="PROSITE" id="PS51257">
    <property type="entry name" value="PROKAR_LIPOPROTEIN"/>
    <property type="match status" value="1"/>
</dbReference>
<dbReference type="RefSeq" id="WP_154288563.1">
    <property type="nucleotide sequence ID" value="NZ_WKJI01000004.1"/>
</dbReference>
<gene>
    <name evidence="8" type="ORF">GJJ64_14965</name>
</gene>
<dbReference type="Pfam" id="PF07980">
    <property type="entry name" value="SusD_RagB"/>
    <property type="match status" value="1"/>
</dbReference>
<dbReference type="Pfam" id="PF14322">
    <property type="entry name" value="SusD-like_3"/>
    <property type="match status" value="1"/>
</dbReference>
<keyword evidence="5" id="KW-0998">Cell outer membrane</keyword>
<dbReference type="InterPro" id="IPR012944">
    <property type="entry name" value="SusD_RagB_dom"/>
</dbReference>
<protein>
    <submittedName>
        <fullName evidence="8">RagB/SusD family nutrient uptake outer membrane protein</fullName>
    </submittedName>
</protein>
<comment type="similarity">
    <text evidence="2">Belongs to the SusD family.</text>
</comment>
<evidence type="ECO:0000256" key="5">
    <source>
        <dbReference type="ARBA" id="ARBA00023237"/>
    </source>
</evidence>
<comment type="subcellular location">
    <subcellularLocation>
        <location evidence="1">Cell outer membrane</location>
    </subcellularLocation>
</comment>
<dbReference type="GO" id="GO:0009279">
    <property type="term" value="C:cell outer membrane"/>
    <property type="evidence" value="ECO:0007669"/>
    <property type="project" value="UniProtKB-SubCell"/>
</dbReference>
<dbReference type="EMBL" id="WKJI01000004">
    <property type="protein sequence ID" value="MRX48493.1"/>
    <property type="molecule type" value="Genomic_DNA"/>
</dbReference>
<evidence type="ECO:0000313" key="9">
    <source>
        <dbReference type="Proteomes" id="UP000462931"/>
    </source>
</evidence>